<reference evidence="2" key="1">
    <citation type="submission" date="2024-05" db="EMBL/GenBank/DDBJ databases">
        <title>Genome sequencing of novel strain.</title>
        <authorList>
            <person name="Ganbat D."/>
            <person name="Ganbat S."/>
            <person name="Lee S.-J."/>
        </authorList>
    </citation>
    <scope>NUCLEOTIDE SEQUENCE</scope>
    <source>
        <strain evidence="2">SMD15-11</strain>
    </source>
</reference>
<feature type="domain" description="PilZ" evidence="1">
    <location>
        <begin position="2"/>
        <end position="88"/>
    </location>
</feature>
<dbReference type="AlphaFoldDB" id="A0AB39UX34"/>
<dbReference type="InterPro" id="IPR009875">
    <property type="entry name" value="PilZ_domain"/>
</dbReference>
<dbReference type="SUPFAM" id="SSF141371">
    <property type="entry name" value="PilZ domain-like"/>
    <property type="match status" value="1"/>
</dbReference>
<dbReference type="RefSeq" id="WP_369601579.1">
    <property type="nucleotide sequence ID" value="NZ_CP154858.1"/>
</dbReference>
<sequence length="89" mass="9840">MERRHYQRCPGHLYLRLVCRDGDCIQAVAREVSEGGLFVEGPVPPELEPGTPVRVQVQGILSDQSPWVEMNVIRVTGQGLALVFPEVSA</sequence>
<organism evidence="2">
    <name type="scientific">Thermohahella caldifontis</name>
    <dbReference type="NCBI Taxonomy" id="3142973"/>
    <lineage>
        <taxon>Bacteria</taxon>
        <taxon>Pseudomonadati</taxon>
        <taxon>Pseudomonadota</taxon>
        <taxon>Gammaproteobacteria</taxon>
        <taxon>Oceanospirillales</taxon>
        <taxon>Hahellaceae</taxon>
        <taxon>Thermohahella</taxon>
    </lineage>
</organism>
<protein>
    <submittedName>
        <fullName evidence="2">PilZ domain-containing protein</fullName>
    </submittedName>
</protein>
<dbReference type="Gene3D" id="2.40.10.220">
    <property type="entry name" value="predicted glycosyltransferase like domains"/>
    <property type="match status" value="1"/>
</dbReference>
<dbReference type="GO" id="GO:0035438">
    <property type="term" value="F:cyclic-di-GMP binding"/>
    <property type="evidence" value="ECO:0007669"/>
    <property type="project" value="InterPro"/>
</dbReference>
<dbReference type="KEGG" id="tcd:AAIA72_00895"/>
<name>A0AB39UX34_9GAMM</name>
<dbReference type="EMBL" id="CP154858">
    <property type="protein sequence ID" value="XDT72573.1"/>
    <property type="molecule type" value="Genomic_DNA"/>
</dbReference>
<proteinExistence type="predicted"/>
<gene>
    <name evidence="2" type="ORF">AAIA72_00895</name>
</gene>
<dbReference type="Pfam" id="PF07238">
    <property type="entry name" value="PilZ"/>
    <property type="match status" value="1"/>
</dbReference>
<accession>A0AB39UX34</accession>
<evidence type="ECO:0000313" key="2">
    <source>
        <dbReference type="EMBL" id="XDT72573.1"/>
    </source>
</evidence>
<evidence type="ECO:0000259" key="1">
    <source>
        <dbReference type="Pfam" id="PF07238"/>
    </source>
</evidence>